<dbReference type="HOGENOM" id="CLU_2412901_0_0_1"/>
<name>A0A074YFW3_AURSE</name>
<dbReference type="Proteomes" id="UP000030641">
    <property type="component" value="Unassembled WGS sequence"/>
</dbReference>
<keyword evidence="2" id="KW-1185">Reference proteome</keyword>
<evidence type="ECO:0000313" key="1">
    <source>
        <dbReference type="EMBL" id="KEQ94954.1"/>
    </source>
</evidence>
<accession>A0A074YFW3</accession>
<gene>
    <name evidence="1" type="ORF">AUEXF2481DRAFT_229207</name>
</gene>
<organism evidence="1 2">
    <name type="scientific">Aureobasidium subglaciale (strain EXF-2481)</name>
    <name type="common">Aureobasidium pullulans var. subglaciale</name>
    <dbReference type="NCBI Taxonomy" id="1043005"/>
    <lineage>
        <taxon>Eukaryota</taxon>
        <taxon>Fungi</taxon>
        <taxon>Dikarya</taxon>
        <taxon>Ascomycota</taxon>
        <taxon>Pezizomycotina</taxon>
        <taxon>Dothideomycetes</taxon>
        <taxon>Dothideomycetidae</taxon>
        <taxon>Dothideales</taxon>
        <taxon>Saccotheciaceae</taxon>
        <taxon>Aureobasidium</taxon>
    </lineage>
</organism>
<proteinExistence type="predicted"/>
<dbReference type="InParanoid" id="A0A074YFW3"/>
<evidence type="ECO:0000313" key="2">
    <source>
        <dbReference type="Proteomes" id="UP000030641"/>
    </source>
</evidence>
<dbReference type="AlphaFoldDB" id="A0A074YFW3"/>
<reference evidence="1 2" key="1">
    <citation type="journal article" date="2014" name="BMC Genomics">
        <title>Genome sequencing of four Aureobasidium pullulans varieties: biotechnological potential, stress tolerance, and description of new species.</title>
        <authorList>
            <person name="Gostin Ar C."/>
            <person name="Ohm R.A."/>
            <person name="Kogej T."/>
            <person name="Sonjak S."/>
            <person name="Turk M."/>
            <person name="Zajc J."/>
            <person name="Zalar P."/>
            <person name="Grube M."/>
            <person name="Sun H."/>
            <person name="Han J."/>
            <person name="Sharma A."/>
            <person name="Chiniquy J."/>
            <person name="Ngan C.Y."/>
            <person name="Lipzen A."/>
            <person name="Barry K."/>
            <person name="Grigoriev I.V."/>
            <person name="Gunde-Cimerman N."/>
        </authorList>
    </citation>
    <scope>NUCLEOTIDE SEQUENCE [LARGE SCALE GENOMIC DNA]</scope>
    <source>
        <strain evidence="1 2">EXF-2481</strain>
    </source>
</reference>
<dbReference type="EMBL" id="KL584760">
    <property type="protein sequence ID" value="KEQ94954.1"/>
    <property type="molecule type" value="Genomic_DNA"/>
</dbReference>
<dbReference type="GeneID" id="25362670"/>
<protein>
    <submittedName>
        <fullName evidence="1">Uncharacterized protein</fullName>
    </submittedName>
</protein>
<dbReference type="RefSeq" id="XP_013343651.1">
    <property type="nucleotide sequence ID" value="XM_013488197.1"/>
</dbReference>
<sequence>MAQSMCWIFPKRGSLYLCSGCYFLSLHDAGSSFLGRRRVLQASSSLPPHRIKITPLLWPPLPFAFKYFTEMASHFCAVLVQTKWPSAFTQHI</sequence>